<dbReference type="Proteomes" id="UP000233837">
    <property type="component" value="Unassembled WGS sequence"/>
</dbReference>
<dbReference type="InterPro" id="IPR036982">
    <property type="entry name" value="Deoxyhypusine_synthase_sf"/>
</dbReference>
<evidence type="ECO:0000313" key="5">
    <source>
        <dbReference type="Proteomes" id="UP000233837"/>
    </source>
</evidence>
<gene>
    <name evidence="4" type="primary">DHS1</name>
    <name evidence="4" type="ORF">MA16_Dca004759</name>
</gene>
<evidence type="ECO:0000256" key="2">
    <source>
        <dbReference type="ARBA" id="ARBA00009892"/>
    </source>
</evidence>
<organism evidence="4 5">
    <name type="scientific">Dendrobium catenatum</name>
    <dbReference type="NCBI Taxonomy" id="906689"/>
    <lineage>
        <taxon>Eukaryota</taxon>
        <taxon>Viridiplantae</taxon>
        <taxon>Streptophyta</taxon>
        <taxon>Embryophyta</taxon>
        <taxon>Tracheophyta</taxon>
        <taxon>Spermatophyta</taxon>
        <taxon>Magnoliopsida</taxon>
        <taxon>Liliopsida</taxon>
        <taxon>Asparagales</taxon>
        <taxon>Orchidaceae</taxon>
        <taxon>Epidendroideae</taxon>
        <taxon>Malaxideae</taxon>
        <taxon>Dendrobiinae</taxon>
        <taxon>Dendrobium</taxon>
    </lineage>
</organism>
<dbReference type="PANTHER" id="PTHR11703:SF0">
    <property type="entry name" value="DEOXYHYPUSINE SYNTHASE"/>
    <property type="match status" value="1"/>
</dbReference>
<reference evidence="4 5" key="2">
    <citation type="journal article" date="2017" name="Nature">
        <title>The Apostasia genome and the evolution of orchids.</title>
        <authorList>
            <person name="Zhang G.Q."/>
            <person name="Liu K.W."/>
            <person name="Li Z."/>
            <person name="Lohaus R."/>
            <person name="Hsiao Y.Y."/>
            <person name="Niu S.C."/>
            <person name="Wang J.Y."/>
            <person name="Lin Y.C."/>
            <person name="Xu Q."/>
            <person name="Chen L.J."/>
            <person name="Yoshida K."/>
            <person name="Fujiwara S."/>
            <person name="Wang Z.W."/>
            <person name="Zhang Y.Q."/>
            <person name="Mitsuda N."/>
            <person name="Wang M."/>
            <person name="Liu G.H."/>
            <person name="Pecoraro L."/>
            <person name="Huang H.X."/>
            <person name="Xiao X.J."/>
            <person name="Lin M."/>
            <person name="Wu X.Y."/>
            <person name="Wu W.L."/>
            <person name="Chen Y.Y."/>
            <person name="Chang S.B."/>
            <person name="Sakamoto S."/>
            <person name="Ohme-Takagi M."/>
            <person name="Yagi M."/>
            <person name="Zeng S.J."/>
            <person name="Shen C.Y."/>
            <person name="Yeh C.M."/>
            <person name="Luo Y.B."/>
            <person name="Tsai W.C."/>
            <person name="Van de Peer Y."/>
            <person name="Liu Z.J."/>
        </authorList>
    </citation>
    <scope>NUCLEOTIDE SEQUENCE [LARGE SCALE GENOMIC DNA]</scope>
    <source>
        <tissue evidence="4">The whole plant</tissue>
    </source>
</reference>
<dbReference type="GO" id="GO:0005737">
    <property type="term" value="C:cytoplasm"/>
    <property type="evidence" value="ECO:0007669"/>
    <property type="project" value="TreeGrafter"/>
</dbReference>
<comment type="cofactor">
    <cofactor evidence="1">
        <name>NAD(+)</name>
        <dbReference type="ChEBI" id="CHEBI:57540"/>
    </cofactor>
</comment>
<protein>
    <submittedName>
        <fullName evidence="4">Deoxyhypusine synthase</fullName>
    </submittedName>
</protein>
<dbReference type="AlphaFoldDB" id="A0A2I0VP33"/>
<dbReference type="EMBL" id="KZ503378">
    <property type="protein sequence ID" value="PKU65143.1"/>
    <property type="molecule type" value="Genomic_DNA"/>
</dbReference>
<dbReference type="InterPro" id="IPR002773">
    <property type="entry name" value="Deoxyhypusine_synthase"/>
</dbReference>
<dbReference type="Pfam" id="PF01916">
    <property type="entry name" value="DS"/>
    <property type="match status" value="1"/>
</dbReference>
<comment type="similarity">
    <text evidence="2">Belongs to the deoxyhypusine synthase family.</text>
</comment>
<name>A0A2I0VP33_9ASPA</name>
<keyword evidence="3" id="KW-0520">NAD</keyword>
<dbReference type="SUPFAM" id="SSF52467">
    <property type="entry name" value="DHS-like NAD/FAD-binding domain"/>
    <property type="match status" value="1"/>
</dbReference>
<sequence length="131" mass="15097">MYFPMLIILKLDWRLSHEKPTKDCTEEELDPAYRESVRCKIFLSFTSNLVSSGVWDIIRFLVEHRMVVLMAEVNGGSNLDLVPKSAILGGTFRAFSNASLHKLRQRIEEVGIEIFLKLFIFYASKTIDNLI</sequence>
<dbReference type="GO" id="GO:0034038">
    <property type="term" value="F:deoxyhypusine synthase activity"/>
    <property type="evidence" value="ECO:0007669"/>
    <property type="project" value="TreeGrafter"/>
</dbReference>
<proteinExistence type="inferred from homology"/>
<dbReference type="STRING" id="906689.A0A2I0VP33"/>
<evidence type="ECO:0000313" key="4">
    <source>
        <dbReference type="EMBL" id="PKU65143.1"/>
    </source>
</evidence>
<evidence type="ECO:0000256" key="3">
    <source>
        <dbReference type="ARBA" id="ARBA00023027"/>
    </source>
</evidence>
<keyword evidence="5" id="KW-1185">Reference proteome</keyword>
<dbReference type="PANTHER" id="PTHR11703">
    <property type="entry name" value="DEOXYHYPUSINE SYNTHASE"/>
    <property type="match status" value="1"/>
</dbReference>
<dbReference type="Gene3D" id="3.40.910.10">
    <property type="entry name" value="Deoxyhypusine synthase"/>
    <property type="match status" value="1"/>
</dbReference>
<reference evidence="4 5" key="1">
    <citation type="journal article" date="2016" name="Sci. Rep.">
        <title>The Dendrobium catenatum Lindl. genome sequence provides insights into polysaccharide synthase, floral development and adaptive evolution.</title>
        <authorList>
            <person name="Zhang G.Q."/>
            <person name="Xu Q."/>
            <person name="Bian C."/>
            <person name="Tsai W.C."/>
            <person name="Yeh C.M."/>
            <person name="Liu K.W."/>
            <person name="Yoshida K."/>
            <person name="Zhang L.S."/>
            <person name="Chang S.B."/>
            <person name="Chen F."/>
            <person name="Shi Y."/>
            <person name="Su Y.Y."/>
            <person name="Zhang Y.Q."/>
            <person name="Chen L.J."/>
            <person name="Yin Y."/>
            <person name="Lin M."/>
            <person name="Huang H."/>
            <person name="Deng H."/>
            <person name="Wang Z.W."/>
            <person name="Zhu S.L."/>
            <person name="Zhao X."/>
            <person name="Deng C."/>
            <person name="Niu S.C."/>
            <person name="Huang J."/>
            <person name="Wang M."/>
            <person name="Liu G.H."/>
            <person name="Yang H.J."/>
            <person name="Xiao X.J."/>
            <person name="Hsiao Y.Y."/>
            <person name="Wu W.L."/>
            <person name="Chen Y.Y."/>
            <person name="Mitsuda N."/>
            <person name="Ohme-Takagi M."/>
            <person name="Luo Y.B."/>
            <person name="Van de Peer Y."/>
            <person name="Liu Z.J."/>
        </authorList>
    </citation>
    <scope>NUCLEOTIDE SEQUENCE [LARGE SCALE GENOMIC DNA]</scope>
    <source>
        <tissue evidence="4">The whole plant</tissue>
    </source>
</reference>
<accession>A0A2I0VP33</accession>
<evidence type="ECO:0000256" key="1">
    <source>
        <dbReference type="ARBA" id="ARBA00001911"/>
    </source>
</evidence>
<dbReference type="InterPro" id="IPR029035">
    <property type="entry name" value="DHS-like_NAD/FAD-binding_dom"/>
</dbReference>